<evidence type="ECO:0000313" key="2">
    <source>
        <dbReference type="Proteomes" id="UP000015106"/>
    </source>
</evidence>
<sequence>MCCYDEVDLFLDCFLLLESHMLRKSTSSSLRFVQAGERRQEVMNAQETRGVLPVIIIFLLLQPCLCLEL</sequence>
<organism evidence="1 2">
    <name type="scientific">Triticum urartu</name>
    <name type="common">Red wild einkorn</name>
    <name type="synonym">Crithodium urartu</name>
    <dbReference type="NCBI Taxonomy" id="4572"/>
    <lineage>
        <taxon>Eukaryota</taxon>
        <taxon>Viridiplantae</taxon>
        <taxon>Streptophyta</taxon>
        <taxon>Embryophyta</taxon>
        <taxon>Tracheophyta</taxon>
        <taxon>Spermatophyta</taxon>
        <taxon>Magnoliopsida</taxon>
        <taxon>Liliopsida</taxon>
        <taxon>Poales</taxon>
        <taxon>Poaceae</taxon>
        <taxon>BOP clade</taxon>
        <taxon>Pooideae</taxon>
        <taxon>Triticodae</taxon>
        <taxon>Triticeae</taxon>
        <taxon>Triticinae</taxon>
        <taxon>Triticum</taxon>
    </lineage>
</organism>
<reference evidence="1" key="2">
    <citation type="submission" date="2018-03" db="EMBL/GenBank/DDBJ databases">
        <title>The Triticum urartu genome reveals the dynamic nature of wheat genome evolution.</title>
        <authorList>
            <person name="Ling H."/>
            <person name="Ma B."/>
            <person name="Shi X."/>
            <person name="Liu H."/>
            <person name="Dong L."/>
            <person name="Sun H."/>
            <person name="Cao Y."/>
            <person name="Gao Q."/>
            <person name="Zheng S."/>
            <person name="Li Y."/>
            <person name="Yu Y."/>
            <person name="Du H."/>
            <person name="Qi M."/>
            <person name="Li Y."/>
            <person name="Yu H."/>
            <person name="Cui Y."/>
            <person name="Wang N."/>
            <person name="Chen C."/>
            <person name="Wu H."/>
            <person name="Zhao Y."/>
            <person name="Zhang J."/>
            <person name="Li Y."/>
            <person name="Zhou W."/>
            <person name="Zhang B."/>
            <person name="Hu W."/>
            <person name="Eijk M."/>
            <person name="Tang J."/>
            <person name="Witsenboer H."/>
            <person name="Zhao S."/>
            <person name="Li Z."/>
            <person name="Zhang A."/>
            <person name="Wang D."/>
            <person name="Liang C."/>
        </authorList>
    </citation>
    <scope>NUCLEOTIDE SEQUENCE [LARGE SCALE GENOMIC DNA]</scope>
    <source>
        <strain evidence="1">cv. G1812</strain>
    </source>
</reference>
<reference evidence="2" key="1">
    <citation type="journal article" date="2013" name="Nature">
        <title>Draft genome of the wheat A-genome progenitor Triticum urartu.</title>
        <authorList>
            <person name="Ling H.Q."/>
            <person name="Zhao S."/>
            <person name="Liu D."/>
            <person name="Wang J."/>
            <person name="Sun H."/>
            <person name="Zhang C."/>
            <person name="Fan H."/>
            <person name="Li D."/>
            <person name="Dong L."/>
            <person name="Tao Y."/>
            <person name="Gao C."/>
            <person name="Wu H."/>
            <person name="Li Y."/>
            <person name="Cui Y."/>
            <person name="Guo X."/>
            <person name="Zheng S."/>
            <person name="Wang B."/>
            <person name="Yu K."/>
            <person name="Liang Q."/>
            <person name="Yang W."/>
            <person name="Lou X."/>
            <person name="Chen J."/>
            <person name="Feng M."/>
            <person name="Jian J."/>
            <person name="Zhang X."/>
            <person name="Luo G."/>
            <person name="Jiang Y."/>
            <person name="Liu J."/>
            <person name="Wang Z."/>
            <person name="Sha Y."/>
            <person name="Zhang B."/>
            <person name="Wu H."/>
            <person name="Tang D."/>
            <person name="Shen Q."/>
            <person name="Xue P."/>
            <person name="Zou S."/>
            <person name="Wang X."/>
            <person name="Liu X."/>
            <person name="Wang F."/>
            <person name="Yang Y."/>
            <person name="An X."/>
            <person name="Dong Z."/>
            <person name="Zhang K."/>
            <person name="Zhang X."/>
            <person name="Luo M.C."/>
            <person name="Dvorak J."/>
            <person name="Tong Y."/>
            <person name="Wang J."/>
            <person name="Yang H."/>
            <person name="Li Z."/>
            <person name="Wang D."/>
            <person name="Zhang A."/>
            <person name="Wang J."/>
        </authorList>
    </citation>
    <scope>NUCLEOTIDE SEQUENCE</scope>
    <source>
        <strain evidence="2">cv. G1812</strain>
    </source>
</reference>
<accession>A0A8R7Q8U1</accession>
<reference evidence="1" key="3">
    <citation type="submission" date="2022-06" db="UniProtKB">
        <authorList>
            <consortium name="EnsemblPlants"/>
        </authorList>
    </citation>
    <scope>IDENTIFICATION</scope>
</reference>
<dbReference type="Gramene" id="TuG1812G0400003356.01.T01">
    <property type="protein sequence ID" value="TuG1812G0400003356.01.T01"/>
    <property type="gene ID" value="TuG1812G0400003356.01"/>
</dbReference>
<dbReference type="AlphaFoldDB" id="A0A8R7Q8U1"/>
<evidence type="ECO:0000313" key="1">
    <source>
        <dbReference type="EnsemblPlants" id="TuG1812G0400003356.01.T01"/>
    </source>
</evidence>
<proteinExistence type="predicted"/>
<name>A0A8R7Q8U1_TRIUA</name>
<dbReference type="EnsemblPlants" id="TuG1812G0400003356.01.T01">
    <property type="protein sequence ID" value="TuG1812G0400003356.01.T01"/>
    <property type="gene ID" value="TuG1812G0400003356.01"/>
</dbReference>
<dbReference type="Proteomes" id="UP000015106">
    <property type="component" value="Chromosome 4"/>
</dbReference>
<protein>
    <submittedName>
        <fullName evidence="1">Uncharacterized protein</fullName>
    </submittedName>
</protein>
<keyword evidence="2" id="KW-1185">Reference proteome</keyword>